<gene>
    <name evidence="3" type="ORF">SIL20_14155</name>
</gene>
<dbReference type="EMBL" id="JAWXRC010000029">
    <property type="protein sequence ID" value="MDX6032650.1"/>
    <property type="molecule type" value="Genomic_DNA"/>
</dbReference>
<comment type="caution">
    <text evidence="3">The sequence shown here is derived from an EMBL/GenBank/DDBJ whole genome shotgun (WGS) entry which is preliminary data.</text>
</comment>
<organism evidence="3 4">
    <name type="scientific">Scandinavium lactucae</name>
    <dbReference type="NCBI Taxonomy" id="3095028"/>
    <lineage>
        <taxon>Bacteria</taxon>
        <taxon>Pseudomonadati</taxon>
        <taxon>Pseudomonadota</taxon>
        <taxon>Gammaproteobacteria</taxon>
        <taxon>Enterobacterales</taxon>
        <taxon>Enterobacteriaceae</taxon>
        <taxon>Scandinavium</taxon>
    </lineage>
</organism>
<dbReference type="Proteomes" id="UP001282336">
    <property type="component" value="Unassembled WGS sequence"/>
</dbReference>
<evidence type="ECO:0000313" key="3">
    <source>
        <dbReference type="EMBL" id="MDX6032650.1"/>
    </source>
</evidence>
<dbReference type="InterPro" id="IPR028966">
    <property type="entry name" value="Imm72"/>
</dbReference>
<dbReference type="Pfam" id="PF15584">
    <property type="entry name" value="Imm72"/>
    <property type="match status" value="1"/>
</dbReference>
<sequence>MAKFMMIDENVRRRLFWLLQRISSYSLWQRKRNAWAQFAEKYEEALKTWSEEKTSGFDPKGIINIYDALRLYDEGLTDLATGNRQVWQRKTGAFHQLARPVDLVESFFWGPCHERWIHVEPYPDHVIPLDNLRFSAEYRGDDLLYPPQDNVCNIIDADYLLDSSRYNGVFHSWPYPVFPKNLPPVPDNIDVIIKTGDIVPCDGIWEPVKLRHSHKFLVIPTEVNGFNTRGAFNYFIRGMTAPLQHSDGFNVDAQWRLVWEDTRYCDGVIPDESEYFLNEAKGLRIQCRSGEKCPHSGQWATLAGGQQQFAYVWARSEMPEAKVFNGAYREQKLIPAVWSLLDRDDGGSPFEANPGENH</sequence>
<accession>A0AAJ2VT88</accession>
<feature type="domain" description="Immunity protein 71" evidence="2">
    <location>
        <begin position="8"/>
        <end position="88"/>
    </location>
</feature>
<evidence type="ECO:0000259" key="1">
    <source>
        <dbReference type="Pfam" id="PF15584"/>
    </source>
</evidence>
<dbReference type="Pfam" id="PF15602">
    <property type="entry name" value="Imm71"/>
    <property type="match status" value="1"/>
</dbReference>
<name>A0AAJ2VT88_9ENTR</name>
<evidence type="ECO:0000313" key="4">
    <source>
        <dbReference type="Proteomes" id="UP001282336"/>
    </source>
</evidence>
<proteinExistence type="predicted"/>
<evidence type="ECO:0000259" key="2">
    <source>
        <dbReference type="Pfam" id="PF15602"/>
    </source>
</evidence>
<dbReference type="AlphaFoldDB" id="A0AAJ2VT88"/>
<dbReference type="RefSeq" id="WP_319629166.1">
    <property type="nucleotide sequence ID" value="NZ_JAWXRB010000004.1"/>
</dbReference>
<protein>
    <submittedName>
        <fullName evidence="3">Imm72 family immunity protein</fullName>
    </submittedName>
</protein>
<dbReference type="InterPro" id="IPR028950">
    <property type="entry name" value="Imm71"/>
</dbReference>
<reference evidence="3" key="1">
    <citation type="submission" date="2023-11" db="EMBL/GenBank/DDBJ databases">
        <title>Scandinavium wanjuensis sp. nov., isolated from lettuce South Korea.</title>
        <authorList>
            <person name="Park J."/>
            <person name="Park S."/>
            <person name="Oh K.K."/>
            <person name="Cho G.S."/>
            <person name="Franz C.M.A.P."/>
        </authorList>
    </citation>
    <scope>NUCLEOTIDE SEQUENCE</scope>
    <source>
        <strain evidence="3">V105_12</strain>
    </source>
</reference>
<feature type="domain" description="Immunity protein 72" evidence="1">
    <location>
        <begin position="184"/>
        <end position="277"/>
    </location>
</feature>